<reference evidence="2 3" key="1">
    <citation type="submission" date="2019-03" db="EMBL/GenBank/DDBJ databases">
        <title>Genomic Encyclopedia of Type Strains, Phase III (KMG-III): the genomes of soil and plant-associated and newly described type strains.</title>
        <authorList>
            <person name="Whitman W."/>
        </authorList>
    </citation>
    <scope>NUCLEOTIDE SEQUENCE [LARGE SCALE GENOMIC DNA]</scope>
    <source>
        <strain evidence="2 3">VKM Ac-2527</strain>
    </source>
</reference>
<dbReference type="Gene3D" id="3.20.20.30">
    <property type="entry name" value="Luciferase-like domain"/>
    <property type="match status" value="1"/>
</dbReference>
<dbReference type="GO" id="GO:0004497">
    <property type="term" value="F:monooxygenase activity"/>
    <property type="evidence" value="ECO:0007669"/>
    <property type="project" value="UniProtKB-KW"/>
</dbReference>
<keyword evidence="2" id="KW-0560">Oxidoreductase</keyword>
<dbReference type="Pfam" id="PF00296">
    <property type="entry name" value="Bac_luciferase"/>
    <property type="match status" value="1"/>
</dbReference>
<dbReference type="SUPFAM" id="SSF51679">
    <property type="entry name" value="Bacterial luciferase-like"/>
    <property type="match status" value="1"/>
</dbReference>
<evidence type="ECO:0000313" key="3">
    <source>
        <dbReference type="Proteomes" id="UP000295388"/>
    </source>
</evidence>
<dbReference type="AlphaFoldDB" id="A0A4R6J5E4"/>
<evidence type="ECO:0000313" key="2">
    <source>
        <dbReference type="EMBL" id="TDO30632.1"/>
    </source>
</evidence>
<organism evidence="2 3">
    <name type="scientific">Kribbella caucasensis</name>
    <dbReference type="NCBI Taxonomy" id="2512215"/>
    <lineage>
        <taxon>Bacteria</taxon>
        <taxon>Bacillati</taxon>
        <taxon>Actinomycetota</taxon>
        <taxon>Actinomycetes</taxon>
        <taxon>Propionibacteriales</taxon>
        <taxon>Kribbellaceae</taxon>
        <taxon>Kribbella</taxon>
    </lineage>
</organism>
<protein>
    <submittedName>
        <fullName evidence="2">Luciferase-like monooxygenase</fullName>
    </submittedName>
</protein>
<feature type="domain" description="Luciferase-like" evidence="1">
    <location>
        <begin position="20"/>
        <end position="91"/>
    </location>
</feature>
<dbReference type="EMBL" id="SNWQ01000036">
    <property type="protein sequence ID" value="TDO30632.1"/>
    <property type="molecule type" value="Genomic_DNA"/>
</dbReference>
<sequence>MVPAARLLSAMAALETGRFLGWITNQPPYCAFHAWLGRGEALAQSRRRFDTGDVEGAGQALPDEIVDGPWLHGTPDDCRQQIAAFRQTGVTSILLYVAPTPELVTGADALTDVLAYLASS</sequence>
<proteinExistence type="predicted"/>
<dbReference type="GO" id="GO:0016705">
    <property type="term" value="F:oxidoreductase activity, acting on paired donors, with incorporation or reduction of molecular oxygen"/>
    <property type="evidence" value="ECO:0007669"/>
    <property type="project" value="InterPro"/>
</dbReference>
<evidence type="ECO:0000259" key="1">
    <source>
        <dbReference type="Pfam" id="PF00296"/>
    </source>
</evidence>
<keyword evidence="2" id="KW-0503">Monooxygenase</keyword>
<comment type="caution">
    <text evidence="2">The sequence shown here is derived from an EMBL/GenBank/DDBJ whole genome shotgun (WGS) entry which is preliminary data.</text>
</comment>
<dbReference type="InterPro" id="IPR011251">
    <property type="entry name" value="Luciferase-like_dom"/>
</dbReference>
<gene>
    <name evidence="2" type="ORF">EV643_13614</name>
</gene>
<name>A0A4R6J5E4_9ACTN</name>
<accession>A0A4R6J5E4</accession>
<keyword evidence="3" id="KW-1185">Reference proteome</keyword>
<dbReference type="InterPro" id="IPR036661">
    <property type="entry name" value="Luciferase-like_sf"/>
</dbReference>
<dbReference type="Proteomes" id="UP000295388">
    <property type="component" value="Unassembled WGS sequence"/>
</dbReference>